<dbReference type="PANTHER" id="PTHR22916:SF3">
    <property type="entry name" value="UDP-GLCNAC:BETAGAL BETA-1,3-N-ACETYLGLUCOSAMINYLTRANSFERASE-LIKE PROTEIN 1"/>
    <property type="match status" value="1"/>
</dbReference>
<dbReference type="PANTHER" id="PTHR22916">
    <property type="entry name" value="GLYCOSYLTRANSFERASE"/>
    <property type="match status" value="1"/>
</dbReference>
<dbReference type="InterPro" id="IPR029044">
    <property type="entry name" value="Nucleotide-diphossugar_trans"/>
</dbReference>
<proteinExistence type="predicted"/>
<dbReference type="SUPFAM" id="SSF53448">
    <property type="entry name" value="Nucleotide-diphospho-sugar transferases"/>
    <property type="match status" value="1"/>
</dbReference>
<reference evidence="2 3" key="1">
    <citation type="submission" date="2015-03" db="EMBL/GenBank/DDBJ databases">
        <title>Complete genome sequence of Lactobacillus acetotolerans NBRC 13120.</title>
        <authorList>
            <person name="Toh H."/>
            <person name="Morita H."/>
            <person name="Fujita N."/>
        </authorList>
    </citation>
    <scope>NUCLEOTIDE SEQUENCE [LARGE SCALE GENOMIC DNA]</scope>
    <source>
        <strain evidence="2 3">NBRC 13120</strain>
    </source>
</reference>
<dbReference type="RefSeq" id="WP_060459009.1">
    <property type="nucleotide sequence ID" value="NZ_AP014808.1"/>
</dbReference>
<evidence type="ECO:0000313" key="2">
    <source>
        <dbReference type="EMBL" id="BAQ56418.1"/>
    </source>
</evidence>
<evidence type="ECO:0000313" key="3">
    <source>
        <dbReference type="Proteomes" id="UP000035709"/>
    </source>
</evidence>
<evidence type="ECO:0000259" key="1">
    <source>
        <dbReference type="Pfam" id="PF00535"/>
    </source>
</evidence>
<dbReference type="OrthoDB" id="9771846at2"/>
<accession>A0A0D6A0S5</accession>
<keyword evidence="2" id="KW-0808">Transferase</keyword>
<dbReference type="Proteomes" id="UP000035709">
    <property type="component" value="Chromosome"/>
</dbReference>
<gene>
    <name evidence="2" type="ORF">LBAT_0029</name>
</gene>
<name>A0A0D6A0S5_9LACO</name>
<dbReference type="EMBL" id="AP014808">
    <property type="protein sequence ID" value="BAQ56418.1"/>
    <property type="molecule type" value="Genomic_DNA"/>
</dbReference>
<dbReference type="PATRIC" id="fig|1600.4.peg.29"/>
<dbReference type="AlphaFoldDB" id="A0A0D6A0S5"/>
<dbReference type="STRING" id="1600.LBAT_0029"/>
<protein>
    <submittedName>
        <fullName evidence="2">Glycosyltransferase</fullName>
    </submittedName>
</protein>
<organism evidence="2 3">
    <name type="scientific">Lactobacillus acetotolerans</name>
    <dbReference type="NCBI Taxonomy" id="1600"/>
    <lineage>
        <taxon>Bacteria</taxon>
        <taxon>Bacillati</taxon>
        <taxon>Bacillota</taxon>
        <taxon>Bacilli</taxon>
        <taxon>Lactobacillales</taxon>
        <taxon>Lactobacillaceae</taxon>
        <taxon>Lactobacillus</taxon>
    </lineage>
</organism>
<dbReference type="GO" id="GO:0016758">
    <property type="term" value="F:hexosyltransferase activity"/>
    <property type="evidence" value="ECO:0007669"/>
    <property type="project" value="UniProtKB-ARBA"/>
</dbReference>
<dbReference type="InterPro" id="IPR001173">
    <property type="entry name" value="Glyco_trans_2-like"/>
</dbReference>
<dbReference type="Gene3D" id="3.90.550.10">
    <property type="entry name" value="Spore Coat Polysaccharide Biosynthesis Protein SpsA, Chain A"/>
    <property type="match status" value="1"/>
</dbReference>
<dbReference type="Pfam" id="PF00535">
    <property type="entry name" value="Glycos_transf_2"/>
    <property type="match status" value="1"/>
</dbReference>
<feature type="domain" description="Glycosyltransferase 2-like" evidence="1">
    <location>
        <begin position="37"/>
        <end position="153"/>
    </location>
</feature>
<sequence>MLTKQDIVAVVVLYNPNKKVYDNILKYKGLVNRLILVDNSLTNNKYLFKNIDFVDYIPLYNNYGIAYALNLGIKNSTEKYILTMDQDSAISANLINSYLKFLNVNDNNGIGALTCQYNTDRNPAVAKKGYVKVRQSMQSGTLFKRSTFDKIGYFDDKLFIDVVDLEFFLRMKRSELSLVRINAAVLNHHPAETKVKKILFLKLKYGQSSEVRNYYKARNLFWVAKRYNSLDMYKGLTISWLKIILLYDDKRKYLKAFNQGIKDAKHNRLGKYYSNYEGN</sequence>
<dbReference type="KEGG" id="lae:LBAT_0029"/>
<keyword evidence="3" id="KW-1185">Reference proteome</keyword>